<proteinExistence type="predicted"/>
<keyword evidence="1" id="KW-0808">Transferase</keyword>
<keyword evidence="2" id="KW-1185">Reference proteome</keyword>
<dbReference type="EMBL" id="CP107551">
    <property type="protein sequence ID" value="UYP18861.1"/>
    <property type="molecule type" value="Genomic_DNA"/>
</dbReference>
<protein>
    <submittedName>
        <fullName evidence="1">Phosphoribosyltransferase family protein</fullName>
    </submittedName>
</protein>
<accession>A0ACD4DFQ3</accession>
<gene>
    <name evidence="1" type="ORF">OED52_19885</name>
</gene>
<organism evidence="1 2">
    <name type="scientific">Rhodococcus sacchari</name>
    <dbReference type="NCBI Taxonomy" id="2962047"/>
    <lineage>
        <taxon>Bacteria</taxon>
        <taxon>Bacillati</taxon>
        <taxon>Actinomycetota</taxon>
        <taxon>Actinomycetes</taxon>
        <taxon>Mycobacteriales</taxon>
        <taxon>Nocardiaceae</taxon>
        <taxon>Rhodococcus</taxon>
    </lineage>
</organism>
<name>A0ACD4DFQ3_9NOCA</name>
<evidence type="ECO:0000313" key="2">
    <source>
        <dbReference type="Proteomes" id="UP001156484"/>
    </source>
</evidence>
<sequence length="437" mass="46613">MTGVLEVPWSTAEFGLTIRHGESSCGYTVTGLVEPGLRRNPRRAHLLVSTVLGKHIPTDPAAVLGAGHRLGELVADLLGDSASDAVVLGFAETATGLGHCVADALAAACCLHSTRRRVPGAEVFTGFEEGHSHATFHLLQPTSGDLFANAAPLVLVDDEISTGATAVDAIRALHRSHPRERYVVASLVDMRTDEHRRRTAEVAAELGARIDHVALASGHAVVPDDLVARVSALPEPQLNPVGDRRGEARFVQAAWPSHVPDGGRHGLLRSDAPAFDAALEAVTDAVTAVRDADRPVIVIGHEELMYLPLRLAEALAGRGTPTRFQTTTRSPAYVMDVDGYPLRRGFRFTAPEHIAAEVEDEVPRYLYNAQWPSPTPSCPELPSRPELVLVIDTPADTDRLRAPGGLLDVLTAAGEDVLVVVVPAADPAVLRSSREAR</sequence>
<dbReference type="Proteomes" id="UP001156484">
    <property type="component" value="Chromosome"/>
</dbReference>
<reference evidence="1" key="1">
    <citation type="submission" date="2022-10" db="EMBL/GenBank/DDBJ databases">
        <title>Rhodococcus ferula Z13 complete genome.</title>
        <authorList>
            <person name="Long X."/>
            <person name="Zang M."/>
        </authorList>
    </citation>
    <scope>NUCLEOTIDE SEQUENCE</scope>
    <source>
        <strain evidence="1">Z13</strain>
    </source>
</reference>
<evidence type="ECO:0000313" key="1">
    <source>
        <dbReference type="EMBL" id="UYP18861.1"/>
    </source>
</evidence>
<keyword evidence="1" id="KW-0328">Glycosyltransferase</keyword>